<dbReference type="SUPFAM" id="SSF81271">
    <property type="entry name" value="TGS-like"/>
    <property type="match status" value="1"/>
</dbReference>
<sequence length="642" mass="73178">MKSDLQKMLDSITLYNPHANLELIEKAYKKCKKWHGLQKRKSGEPYYTHPKEIIKMQLDDSTIITALLHDIIEDTNVTFKKIEKNFSTEIAELVEGVTKLDKINFQLEQIKQAENFRKLFLALAKDIRVLVVKLCDRLHNMRTIGHKNGSSIKRIAVETLEIYAPLAERIGMHDIAGELQDLSFGAINSRARNSVIKRLEQIKSKTEDGQIVSNIITELSDLLTNENIESVVKGREKSPYSIWKKLIRKGTTFDKLIDVVGFRIITDNQKDCYTVLGIIHSKYKAIPDTFADYISLPKSNGYKSIHTVVMGPFLQRIEIQIRTKEMDIEAEYGLAAHWSYKQSINKLDEIKKGMEIWITTMLDILKSANNAEEFLETTKLEMYTEQIFAFTPEGDIIDLPQGATIIDFAFAISNDVGNLCDGAKVNNFNVGNNYKIKNGDQIKINTSKAVWPSIDWMQIATTGRAKHAIKKATYIEQNLLIKAKGMEILSRLFARYNHKINDKVITELLNYTKIKSVDDLYINIASNAIDITTVIKEIYPDILYVSNAFLNISSFDGIGQHRATEKINSAMEKPWLKNYHIDGLPECFLHKLSYCCKPNIGDSVIGISIPNDGIFIHKKNCTNLAHFYLENYLTIDHLRIGS</sequence>
<dbReference type="Gene3D" id="3.10.20.30">
    <property type="match status" value="1"/>
</dbReference>
<evidence type="ECO:0000256" key="1">
    <source>
        <dbReference type="ARBA" id="ARBA00007476"/>
    </source>
</evidence>
<dbReference type="GO" id="GO:0008893">
    <property type="term" value="F:guanosine-3',5'-bis(diphosphate) 3'-diphosphatase activity"/>
    <property type="evidence" value="ECO:0007669"/>
    <property type="project" value="TreeGrafter"/>
</dbReference>
<dbReference type="InterPro" id="IPR045600">
    <property type="entry name" value="RelA/SpoT_AH_RIS"/>
</dbReference>
<evidence type="ECO:0000256" key="3">
    <source>
        <dbReference type="ARBA" id="ARBA00075768"/>
    </source>
</evidence>
<dbReference type="GO" id="GO:0042594">
    <property type="term" value="P:response to starvation"/>
    <property type="evidence" value="ECO:0007669"/>
    <property type="project" value="TreeGrafter"/>
</dbReference>
<dbReference type="SMART" id="SM00954">
    <property type="entry name" value="RelA_SpoT"/>
    <property type="match status" value="1"/>
</dbReference>
<dbReference type="InterPro" id="IPR003607">
    <property type="entry name" value="HD/PDEase_dom"/>
</dbReference>
<dbReference type="OrthoDB" id="430679at2759"/>
<name>A0A816FIG9_9BILA</name>
<comment type="similarity">
    <text evidence="1">Belongs to the RelA/SpoT family.</text>
</comment>
<dbReference type="FunFam" id="3.30.460.10:FF:000001">
    <property type="entry name" value="GTP pyrophosphokinase RelA"/>
    <property type="match status" value="1"/>
</dbReference>
<dbReference type="AlphaFoldDB" id="A0A816FIG9"/>
<dbReference type="GO" id="GO:0015969">
    <property type="term" value="P:guanosine tetraphosphate metabolic process"/>
    <property type="evidence" value="ECO:0007669"/>
    <property type="project" value="InterPro"/>
</dbReference>
<dbReference type="PANTHER" id="PTHR21262:SF36">
    <property type="entry name" value="BIFUNCTIONAL (P)PPGPP SYNTHASE_HYDROLASE SPOT"/>
    <property type="match status" value="1"/>
</dbReference>
<feature type="domain" description="RelA/SpoT" evidence="5">
    <location>
        <begin position="234"/>
        <end position="344"/>
    </location>
</feature>
<evidence type="ECO:0000256" key="4">
    <source>
        <dbReference type="ARBA" id="ARBA00082153"/>
    </source>
</evidence>
<dbReference type="Pfam" id="PF13328">
    <property type="entry name" value="HD_4"/>
    <property type="match status" value="1"/>
</dbReference>
<evidence type="ECO:0000256" key="2">
    <source>
        <dbReference type="ARBA" id="ARBA00070102"/>
    </source>
</evidence>
<comment type="caution">
    <text evidence="6">The sequence shown here is derived from an EMBL/GenBank/DDBJ whole genome shotgun (WGS) entry which is preliminary data.</text>
</comment>
<evidence type="ECO:0000313" key="6">
    <source>
        <dbReference type="EMBL" id="CAF1661867.1"/>
    </source>
</evidence>
<dbReference type="GO" id="GO:0005886">
    <property type="term" value="C:plasma membrane"/>
    <property type="evidence" value="ECO:0007669"/>
    <property type="project" value="TreeGrafter"/>
</dbReference>
<dbReference type="InterPro" id="IPR012676">
    <property type="entry name" value="TGS-like"/>
</dbReference>
<dbReference type="SUPFAM" id="SSF109604">
    <property type="entry name" value="HD-domain/PDEase-like"/>
    <property type="match status" value="1"/>
</dbReference>
<accession>A0A816FIG9</accession>
<dbReference type="InterPro" id="IPR007685">
    <property type="entry name" value="RelA_SpoT"/>
</dbReference>
<evidence type="ECO:0000313" key="7">
    <source>
        <dbReference type="Proteomes" id="UP000663834"/>
    </source>
</evidence>
<dbReference type="InterPro" id="IPR012675">
    <property type="entry name" value="Beta-grasp_dom_sf"/>
</dbReference>
<dbReference type="Proteomes" id="UP000663834">
    <property type="component" value="Unassembled WGS sequence"/>
</dbReference>
<dbReference type="Pfam" id="PF02824">
    <property type="entry name" value="TGS"/>
    <property type="match status" value="1"/>
</dbReference>
<dbReference type="InterPro" id="IPR043519">
    <property type="entry name" value="NT_sf"/>
</dbReference>
<dbReference type="Gene3D" id="1.10.3210.10">
    <property type="entry name" value="Hypothetical protein af1432"/>
    <property type="match status" value="1"/>
</dbReference>
<dbReference type="PANTHER" id="PTHR21262">
    <property type="entry name" value="GUANOSINE-3',5'-BIS DIPHOSPHATE 3'-PYROPHOSPHOHYDROLASE"/>
    <property type="match status" value="1"/>
</dbReference>
<gene>
    <name evidence="6" type="ORF">KQP761_LOCUS32228</name>
</gene>
<proteinExistence type="inferred from homology"/>
<dbReference type="CDD" id="cd05399">
    <property type="entry name" value="NT_Rel-Spo_like"/>
    <property type="match status" value="1"/>
</dbReference>
<dbReference type="FunFam" id="1.10.3210.10:FF:000001">
    <property type="entry name" value="GTP pyrophosphokinase RelA"/>
    <property type="match status" value="1"/>
</dbReference>
<dbReference type="FunFam" id="3.10.20.30:FF:000002">
    <property type="entry name" value="GTP pyrophosphokinase (RelA/SpoT)"/>
    <property type="match status" value="1"/>
</dbReference>
<dbReference type="EMBL" id="CAJNOW010017997">
    <property type="protein sequence ID" value="CAF1661867.1"/>
    <property type="molecule type" value="Genomic_DNA"/>
</dbReference>
<evidence type="ECO:0000259" key="5">
    <source>
        <dbReference type="SMART" id="SM00954"/>
    </source>
</evidence>
<organism evidence="6 7">
    <name type="scientific">Rotaria magnacalcarata</name>
    <dbReference type="NCBI Taxonomy" id="392030"/>
    <lineage>
        <taxon>Eukaryota</taxon>
        <taxon>Metazoa</taxon>
        <taxon>Spiralia</taxon>
        <taxon>Gnathifera</taxon>
        <taxon>Rotifera</taxon>
        <taxon>Eurotatoria</taxon>
        <taxon>Bdelloidea</taxon>
        <taxon>Philodinida</taxon>
        <taxon>Philodinidae</taxon>
        <taxon>Rotaria</taxon>
    </lineage>
</organism>
<dbReference type="SUPFAM" id="SSF81301">
    <property type="entry name" value="Nucleotidyltransferase"/>
    <property type="match status" value="1"/>
</dbReference>
<dbReference type="InterPro" id="IPR004811">
    <property type="entry name" value="RelA/Spo_fam"/>
</dbReference>
<dbReference type="NCBIfam" id="TIGR00691">
    <property type="entry name" value="spoT_relA"/>
    <property type="match status" value="1"/>
</dbReference>
<protein>
    <recommendedName>
        <fullName evidence="2">Putative GTP diphosphokinase RSH1, chloroplastic</fullName>
    </recommendedName>
    <alternativeName>
        <fullName evidence="3">RelA/SpoT homolog 1</fullName>
    </alternativeName>
    <alternativeName>
        <fullName evidence="4">ppGpp synthetase RSH1</fullName>
    </alternativeName>
</protein>
<dbReference type="InterPro" id="IPR004095">
    <property type="entry name" value="TGS"/>
</dbReference>
<dbReference type="Pfam" id="PF19296">
    <property type="entry name" value="RelA_AH_RIS"/>
    <property type="match status" value="1"/>
</dbReference>
<dbReference type="Pfam" id="PF04607">
    <property type="entry name" value="RelA_SpoT"/>
    <property type="match status" value="1"/>
</dbReference>
<dbReference type="CDD" id="cd00077">
    <property type="entry name" value="HDc"/>
    <property type="match status" value="1"/>
</dbReference>
<dbReference type="GO" id="GO:0008728">
    <property type="term" value="F:GTP diphosphokinase activity"/>
    <property type="evidence" value="ECO:0007669"/>
    <property type="project" value="TreeGrafter"/>
</dbReference>
<reference evidence="6" key="1">
    <citation type="submission" date="2021-02" db="EMBL/GenBank/DDBJ databases">
        <authorList>
            <person name="Nowell W R."/>
        </authorList>
    </citation>
    <scope>NUCLEOTIDE SEQUENCE</scope>
</reference>
<dbReference type="Gene3D" id="3.30.460.10">
    <property type="entry name" value="Beta Polymerase, domain 2"/>
    <property type="match status" value="1"/>
</dbReference>